<dbReference type="Proteomes" id="UP001227268">
    <property type="component" value="Unassembled WGS sequence"/>
</dbReference>
<organism evidence="1 2">
    <name type="scientific">Naganishia friedmannii</name>
    <dbReference type="NCBI Taxonomy" id="89922"/>
    <lineage>
        <taxon>Eukaryota</taxon>
        <taxon>Fungi</taxon>
        <taxon>Dikarya</taxon>
        <taxon>Basidiomycota</taxon>
        <taxon>Agaricomycotina</taxon>
        <taxon>Tremellomycetes</taxon>
        <taxon>Filobasidiales</taxon>
        <taxon>Filobasidiaceae</taxon>
        <taxon>Naganishia</taxon>
    </lineage>
</organism>
<dbReference type="EMBL" id="JASBWT010000015">
    <property type="protein sequence ID" value="KAJ9098157.1"/>
    <property type="molecule type" value="Genomic_DNA"/>
</dbReference>
<name>A0ACC2VGU9_9TREE</name>
<evidence type="ECO:0000313" key="1">
    <source>
        <dbReference type="EMBL" id="KAJ9098157.1"/>
    </source>
</evidence>
<comment type="caution">
    <text evidence="1">The sequence shown here is derived from an EMBL/GenBank/DDBJ whole genome shotgun (WGS) entry which is preliminary data.</text>
</comment>
<protein>
    <submittedName>
        <fullName evidence="1">Uncharacterized protein</fullName>
    </submittedName>
</protein>
<reference evidence="1" key="1">
    <citation type="submission" date="2023-04" db="EMBL/GenBank/DDBJ databases">
        <title>Draft Genome sequencing of Naganishia species isolated from polar environments using Oxford Nanopore Technology.</title>
        <authorList>
            <person name="Leo P."/>
            <person name="Venkateswaran K."/>
        </authorList>
    </citation>
    <scope>NUCLEOTIDE SEQUENCE</scope>
    <source>
        <strain evidence="1">MNA-CCFEE 5423</strain>
    </source>
</reference>
<evidence type="ECO:0000313" key="2">
    <source>
        <dbReference type="Proteomes" id="UP001227268"/>
    </source>
</evidence>
<accession>A0ACC2VGU9</accession>
<sequence>MAGNDENDEVAAYLARERAALGEDADLFASGGNASDSPTQPAASSGLDEFADFGSAPASSAPANQPSHNNEPEPSGPSGIDAFPSLDMMDAPSGGFSGATQKEVRVTGHAGTGEKDDEEREKFESAFPDISAEVEAIAPSAVPYGLTPYPSQPYAPTDNASAAGYSTILPGPSFTSTAAAQSEEDTEPIREWRERQQAELKRRDEESKRKKEEVVLKAEKAIDAFYEKYNAEKEKNIRKNKEDESAFLQQLQEGISKGTSWERVTDVIDLANSQSKTLRPSAPGGSDLQRMKELLLSLRREGDKAPAAGGY</sequence>
<gene>
    <name evidence="1" type="ORF">QFC21_004486</name>
</gene>
<proteinExistence type="predicted"/>
<keyword evidence="2" id="KW-1185">Reference proteome</keyword>